<dbReference type="Gene3D" id="2.60.40.10">
    <property type="entry name" value="Immunoglobulins"/>
    <property type="match status" value="3"/>
</dbReference>
<feature type="domain" description="BPP" evidence="10">
    <location>
        <begin position="523"/>
        <end position="851"/>
    </location>
</feature>
<dbReference type="InterPro" id="IPR055372">
    <property type="entry name" value="CBM96"/>
</dbReference>
<evidence type="ECO:0000313" key="11">
    <source>
        <dbReference type="EMBL" id="WXK93896.1"/>
    </source>
</evidence>
<keyword evidence="5" id="KW-0326">Glycosidase</keyword>
<evidence type="ECO:0000313" key="12">
    <source>
        <dbReference type="Proteomes" id="UP001623384"/>
    </source>
</evidence>
<feature type="region of interest" description="Disordered" evidence="7">
    <location>
        <begin position="402"/>
        <end position="434"/>
    </location>
</feature>
<feature type="compositionally biased region" description="Low complexity" evidence="7">
    <location>
        <begin position="290"/>
        <end position="319"/>
    </location>
</feature>
<feature type="domain" description="Fibronectin type-III" evidence="9">
    <location>
        <begin position="430"/>
        <end position="516"/>
    </location>
</feature>
<dbReference type="RefSeq" id="WP_406636583.1">
    <property type="nucleotide sequence ID" value="NZ_CP148033.1"/>
</dbReference>
<dbReference type="PROSITE" id="PS51662">
    <property type="entry name" value="BP_PHYTASE"/>
    <property type="match status" value="1"/>
</dbReference>
<dbReference type="InterPro" id="IPR003431">
    <property type="entry name" value="B-propeller_Phytase"/>
</dbReference>
<dbReference type="PANTHER" id="PTHR46708:SF11">
    <property type="entry name" value="RECEPTOR-TYPE TYROSINE-PROTEIN PHOSPHATASE ETA-LIKE"/>
    <property type="match status" value="1"/>
</dbReference>
<dbReference type="Pfam" id="PF02333">
    <property type="entry name" value="Phytase"/>
    <property type="match status" value="1"/>
</dbReference>
<evidence type="ECO:0000259" key="9">
    <source>
        <dbReference type="PROSITE" id="PS50853"/>
    </source>
</evidence>
<dbReference type="InterPro" id="IPR050991">
    <property type="entry name" value="ECM_Regulatory_Proteins"/>
</dbReference>
<feature type="domain" description="Fibronectin type-III" evidence="9">
    <location>
        <begin position="318"/>
        <end position="409"/>
    </location>
</feature>
<feature type="chain" id="PRO_5045899452" evidence="8">
    <location>
        <begin position="17"/>
        <end position="851"/>
    </location>
</feature>
<dbReference type="NCBIfam" id="NF033679">
    <property type="entry name" value="DNRLRE_dom"/>
    <property type="match status" value="1"/>
</dbReference>
<feature type="region of interest" description="Disordered" evidence="7">
    <location>
        <begin position="290"/>
        <end position="323"/>
    </location>
</feature>
<feature type="region of interest" description="Disordered" evidence="7">
    <location>
        <begin position="184"/>
        <end position="211"/>
    </location>
</feature>
<keyword evidence="12" id="KW-1185">Reference proteome</keyword>
<keyword evidence="4" id="KW-0677">Repeat</keyword>
<gene>
    <name evidence="11" type="ORF">WHH00_03555</name>
</gene>
<sequence>MLRLFRILAAATVALAAVGAFTLINVFGSTAVAAPTTVTLNAAADTYLSTASPNSNFGRAKTLAVSDTTYRALLRFNVSLPSGSTVTNITLRLYSNTSVSGSLIVHPASDSWSETTVTAKSHLDWQTTELARSGLLRARQYASAALPTTAVTGSGNFNVGIDTTAGVQGSLDSREGAKRPQLVITYDSPSTPTPTPTPTSTAPGSAPQNIRIDPAYTTDLEHTARFLWDPVPNATNYRHYINGAAIAGEDDTSASETVRNLQPATAYTFSVGAFVGGVEYKSAPFSFTTAGASTTPTPTPTPTSTATPTPTTTAPGSAPQNIRIDPAYTTDLEHTARFLWDPVPNATNYRHYINGAAIAGEDDTSASETVRNLQPATAYTFSVGAFVGGVEYKSAPFSFTTAGASTTPTPTPTPTSTATPTPTTTAPGSAPQNIRIDPAYTTDLEHTARFLWDPVPNATNYRHYINGAAIAGEDDTSASETVRNLQPATAYTFSVGAFVGGVEYKSAPFSFTTAGPGSTPTSTATPTPSISTVLPVVENVGFSGSGDISDDAVIWADPATPANSVVIADNKSVSAGGIGVFGMDGKLIQFRQDGMLGNVDLRSGFVLSGQPIILVGANNRTNDTLVLYSFSATTRTLTPVTARSIPTVSPNIGFCLYHSRASGKFYAFVTPQQAGSVQQFELVDNGAGLVDAVLVRTLPMSSIAESCVADDELGHLYVGQETVAVWKYGAEPSAGSNRVSVDTAGSGRLVAEIEGMSISYGANGTGRLFVSSQGDSTIVVYDRADNNPFVKKFRVGSNGTIDSVTGTDGLDVTTRNAGPGFEQGLLVVHDEANSGGTTSNLKYVPLSAVLG</sequence>
<evidence type="ECO:0000256" key="3">
    <source>
        <dbReference type="ARBA" id="ARBA00022729"/>
    </source>
</evidence>
<feature type="signal peptide" evidence="8">
    <location>
        <begin position="1"/>
        <end position="16"/>
    </location>
</feature>
<feature type="compositionally biased region" description="Low complexity" evidence="7">
    <location>
        <begin position="402"/>
        <end position="431"/>
    </location>
</feature>
<organism evidence="11 12">
    <name type="scientific">Pseudarthrobacter quantipunctorum</name>
    <dbReference type="NCBI Taxonomy" id="3128980"/>
    <lineage>
        <taxon>Bacteria</taxon>
        <taxon>Bacillati</taxon>
        <taxon>Actinomycetota</taxon>
        <taxon>Actinomycetes</taxon>
        <taxon>Micrococcales</taxon>
        <taxon>Micrococcaceae</taxon>
        <taxon>Pseudarthrobacter</taxon>
    </lineage>
</organism>
<feature type="domain" description="Fibronectin type-III" evidence="9">
    <location>
        <begin position="206"/>
        <end position="297"/>
    </location>
</feature>
<keyword evidence="6" id="KW-0119">Carbohydrate metabolism</keyword>
<protein>
    <submittedName>
        <fullName evidence="11">Phytase</fullName>
    </submittedName>
</protein>
<dbReference type="InterPro" id="IPR013783">
    <property type="entry name" value="Ig-like_fold"/>
</dbReference>
<dbReference type="PROSITE" id="PS50853">
    <property type="entry name" value="FN3"/>
    <property type="match status" value="3"/>
</dbReference>
<keyword evidence="3 8" id="KW-0732">Signal</keyword>
<proteinExistence type="predicted"/>
<reference evidence="11 12" key="1">
    <citation type="submission" date="2024-03" db="EMBL/GenBank/DDBJ databases">
        <title>Rhodococcus navarretei sp. nov. and Pseudarthrobacter quantumdoti sp. nov., two new species with the ability to biosynthesize Quantum Dots isolated from soil samples at Union Glacier, Antarctica.</title>
        <authorList>
            <person name="Vargas M."/>
        </authorList>
    </citation>
    <scope>NUCLEOTIDE SEQUENCE [LARGE SCALE GENOMIC DNA]</scope>
    <source>
        <strain evidence="11 12">RC-2-3</strain>
    </source>
</reference>
<keyword evidence="6" id="KW-0624">Polysaccharide degradation</keyword>
<dbReference type="EMBL" id="CP148033">
    <property type="protein sequence ID" value="WXK93896.1"/>
    <property type="molecule type" value="Genomic_DNA"/>
</dbReference>
<dbReference type="InterPro" id="IPR011042">
    <property type="entry name" value="6-blade_b-propeller_TolB-like"/>
</dbReference>
<dbReference type="PANTHER" id="PTHR46708">
    <property type="entry name" value="TENASCIN"/>
    <property type="match status" value="1"/>
</dbReference>
<dbReference type="Proteomes" id="UP001623384">
    <property type="component" value="Chromosome"/>
</dbReference>
<dbReference type="Gene3D" id="2.120.10.30">
    <property type="entry name" value="TolB, C-terminal domain"/>
    <property type="match status" value="1"/>
</dbReference>
<evidence type="ECO:0000256" key="4">
    <source>
        <dbReference type="ARBA" id="ARBA00022737"/>
    </source>
</evidence>
<dbReference type="SUPFAM" id="SSF49265">
    <property type="entry name" value="Fibronectin type III"/>
    <property type="match status" value="2"/>
</dbReference>
<dbReference type="SUPFAM" id="SSF50956">
    <property type="entry name" value="Thermostable phytase (3-phytase)"/>
    <property type="match status" value="1"/>
</dbReference>
<evidence type="ECO:0000256" key="6">
    <source>
        <dbReference type="ARBA" id="ARBA00023326"/>
    </source>
</evidence>
<evidence type="ECO:0000256" key="2">
    <source>
        <dbReference type="ARBA" id="ARBA00022525"/>
    </source>
</evidence>
<evidence type="ECO:0000256" key="7">
    <source>
        <dbReference type="SAM" id="MobiDB-lite"/>
    </source>
</evidence>
<keyword evidence="5" id="KW-0378">Hydrolase</keyword>
<name>A0ABZ2R7Z0_9MICC</name>
<feature type="compositionally biased region" description="Low complexity" evidence="7">
    <location>
        <begin position="198"/>
        <end position="207"/>
    </location>
</feature>
<keyword evidence="2" id="KW-0964">Secreted</keyword>
<accession>A0ABZ2R7Z0</accession>
<evidence type="ECO:0000256" key="8">
    <source>
        <dbReference type="SAM" id="SignalP"/>
    </source>
</evidence>
<dbReference type="InterPro" id="IPR003961">
    <property type="entry name" value="FN3_dom"/>
</dbReference>
<comment type="subcellular location">
    <subcellularLocation>
        <location evidence="1">Secreted</location>
    </subcellularLocation>
</comment>
<dbReference type="Pfam" id="PF24517">
    <property type="entry name" value="CBM96"/>
    <property type="match status" value="1"/>
</dbReference>
<evidence type="ECO:0000256" key="5">
    <source>
        <dbReference type="ARBA" id="ARBA00023295"/>
    </source>
</evidence>
<dbReference type="InterPro" id="IPR036116">
    <property type="entry name" value="FN3_sf"/>
</dbReference>
<evidence type="ECO:0000259" key="10">
    <source>
        <dbReference type="PROSITE" id="PS51662"/>
    </source>
</evidence>
<evidence type="ECO:0000256" key="1">
    <source>
        <dbReference type="ARBA" id="ARBA00004613"/>
    </source>
</evidence>
<dbReference type="SMART" id="SM00060">
    <property type="entry name" value="FN3"/>
    <property type="match status" value="3"/>
</dbReference>